<evidence type="ECO:0000313" key="3">
    <source>
        <dbReference type="Proteomes" id="UP000662873"/>
    </source>
</evidence>
<protein>
    <recommendedName>
        <fullName evidence="1">Phosphodiester glycosidase domain-containing protein</fullName>
    </recommendedName>
</protein>
<dbReference type="KEGG" id="npy:NPRO_04500"/>
<feature type="domain" description="Phosphodiester glycosidase" evidence="1">
    <location>
        <begin position="214"/>
        <end position="368"/>
    </location>
</feature>
<dbReference type="InterPro" id="IPR018711">
    <property type="entry name" value="NAGPA"/>
</dbReference>
<dbReference type="EMBL" id="AP021858">
    <property type="protein sequence ID" value="BBO22855.1"/>
    <property type="molecule type" value="Genomic_DNA"/>
</dbReference>
<proteinExistence type="predicted"/>
<gene>
    <name evidence="2" type="ORF">NPRO_04500</name>
</gene>
<dbReference type="PANTHER" id="PTHR40446">
    <property type="entry name" value="N-ACETYLGLUCOSAMINE-1-PHOSPHODIESTER ALPHA-N-ACETYLGLUCOSAMINIDASE"/>
    <property type="match status" value="1"/>
</dbReference>
<dbReference type="Pfam" id="PF09992">
    <property type="entry name" value="NAGPA"/>
    <property type="match status" value="1"/>
</dbReference>
<organism evidence="2 3">
    <name type="scientific">Candidatus Nitrosymbiomonas proteolyticus</name>
    <dbReference type="NCBI Taxonomy" id="2608984"/>
    <lineage>
        <taxon>Bacteria</taxon>
        <taxon>Bacillati</taxon>
        <taxon>Armatimonadota</taxon>
        <taxon>Armatimonadota incertae sedis</taxon>
        <taxon>Candidatus Nitrosymbiomonas</taxon>
    </lineage>
</organism>
<evidence type="ECO:0000313" key="2">
    <source>
        <dbReference type="EMBL" id="BBO22855.1"/>
    </source>
</evidence>
<name>A0A809REL0_9BACT</name>
<dbReference type="Proteomes" id="UP000662873">
    <property type="component" value="Chromosome"/>
</dbReference>
<dbReference type="AlphaFoldDB" id="A0A809REL0"/>
<evidence type="ECO:0000259" key="1">
    <source>
        <dbReference type="Pfam" id="PF09992"/>
    </source>
</evidence>
<accession>A0A809REL0</accession>
<reference evidence="2" key="1">
    <citation type="journal article" name="DNA Res.">
        <title>The physiological potential of anammox bacteria as revealed by their core genome structure.</title>
        <authorList>
            <person name="Okubo T."/>
            <person name="Toyoda A."/>
            <person name="Fukuhara K."/>
            <person name="Uchiyama I."/>
            <person name="Harigaya Y."/>
            <person name="Kuroiwa M."/>
            <person name="Suzuki T."/>
            <person name="Murakami Y."/>
            <person name="Suwa Y."/>
            <person name="Takami H."/>
        </authorList>
    </citation>
    <scope>NUCLEOTIDE SEQUENCE</scope>
    <source>
        <strain evidence="2">317325-2</strain>
    </source>
</reference>
<dbReference type="PANTHER" id="PTHR40446:SF2">
    <property type="entry name" value="N-ACETYLGLUCOSAMINE-1-PHOSPHODIESTER ALPHA-N-ACETYLGLUCOSAMINIDASE"/>
    <property type="match status" value="1"/>
</dbReference>
<sequence>MIRQTALLAAWSLVGIAQAQVWEKMLAPGLTYRMEADLLTPRLIHAFRLSLASPEVRALPEIATGKVFRTNATDSRETLSAMTSRTGAIGGVNADFFPFNGDPLGLMIRNGELLSFASKRAVFWWNDSESGVGTCTTEAILYLPEARSLTLDGWNEECGANAVTLNTAVAGVSKAAAPCVQATYRIVDGSLSVGGAARLELESVALDNPSVPVPEGRVVIAARGNKVSALGPLFPGNAASLTIRGTGLDWPRVKHALGGGPFLVRTGRIGIDASQQGFNAAFSANRHPRTAVGITSEGDVWVVTVDGRQSISAGATLEETARLMLRLGCLDAVNLDGGGSTTFNLFGITLNRPSDGRERPVANALLVFSEGLRAANGGGSAYSIPVPSAVKVGDVIQLRVVDKWGGAVPNLQVVWAGGGAGWIDQGGLFRASAAGKGYLAAWIDGIIVRTSFDIAAK</sequence>